<dbReference type="InterPro" id="IPR052703">
    <property type="entry name" value="Aromatic_CoA_ox/epox"/>
</dbReference>
<dbReference type="EC" id="1.14.13.208" evidence="1"/>
<keyword evidence="1" id="KW-0560">Oxidoreductase</keyword>
<dbReference type="GO" id="GO:0010124">
    <property type="term" value="P:phenylacetate catabolic process"/>
    <property type="evidence" value="ECO:0007669"/>
    <property type="project" value="TreeGrafter"/>
</dbReference>
<name>A0A916J391_9PROT</name>
<dbReference type="GO" id="GO:0016491">
    <property type="term" value="F:oxidoreductase activity"/>
    <property type="evidence" value="ECO:0007669"/>
    <property type="project" value="UniProtKB-KW"/>
</dbReference>
<organism evidence="1 2">
    <name type="scientific">Georgfuchsia toluolica</name>
    <dbReference type="NCBI Taxonomy" id="424218"/>
    <lineage>
        <taxon>Bacteria</taxon>
        <taxon>Pseudomonadati</taxon>
        <taxon>Pseudomonadota</taxon>
        <taxon>Betaproteobacteria</taxon>
        <taxon>Nitrosomonadales</taxon>
        <taxon>Sterolibacteriaceae</taxon>
        <taxon>Georgfuchsia</taxon>
    </lineage>
</organism>
<dbReference type="InterPro" id="IPR012348">
    <property type="entry name" value="RNR-like"/>
</dbReference>
<evidence type="ECO:0000313" key="2">
    <source>
        <dbReference type="Proteomes" id="UP000742786"/>
    </source>
</evidence>
<dbReference type="RefSeq" id="WP_220635815.1">
    <property type="nucleotide sequence ID" value="NZ_CAJQUM010000001.1"/>
</dbReference>
<dbReference type="NCBIfam" id="TIGR03225">
    <property type="entry name" value="benzo_boxB"/>
    <property type="match status" value="1"/>
</dbReference>
<dbReference type="EMBL" id="CAJQUM010000001">
    <property type="protein sequence ID" value="CAG4883909.1"/>
    <property type="molecule type" value="Genomic_DNA"/>
</dbReference>
<dbReference type="InterPro" id="IPR009078">
    <property type="entry name" value="Ferritin-like_SF"/>
</dbReference>
<comment type="caution">
    <text evidence="1">The sequence shown here is derived from an EMBL/GenBank/DDBJ whole genome shotgun (WGS) entry which is preliminary data.</text>
</comment>
<dbReference type="AlphaFoldDB" id="A0A916J391"/>
<accession>A0A916J391</accession>
<proteinExistence type="predicted"/>
<gene>
    <name evidence="1" type="primary">boxB</name>
    <name evidence="1" type="ORF">GTOL_11792</name>
</gene>
<keyword evidence="2" id="KW-1185">Reference proteome</keyword>
<dbReference type="PANTHER" id="PTHR30458:SF0">
    <property type="entry name" value="1,2-PHENYLACETYL-COA EPOXIDASE, SUBUNIT C"/>
    <property type="match status" value="1"/>
</dbReference>
<dbReference type="PANTHER" id="PTHR30458">
    <property type="entry name" value="PHENYLACETIC ACID DEGRADATION PROTEIN PAA"/>
    <property type="match status" value="1"/>
</dbReference>
<dbReference type="SUPFAM" id="SSF47240">
    <property type="entry name" value="Ferritin-like"/>
    <property type="match status" value="1"/>
</dbReference>
<dbReference type="GO" id="GO:0005829">
    <property type="term" value="C:cytosol"/>
    <property type="evidence" value="ECO:0007669"/>
    <property type="project" value="TreeGrafter"/>
</dbReference>
<protein>
    <submittedName>
        <fullName evidence="1">Benzoyl-CoA oxygenase component B</fullName>
        <ecNumber evidence="1">1.14.13.208</ecNumber>
    </submittedName>
</protein>
<sequence length="474" mass="54648">MTIDYNERIPNNVELSSNKTLQRALEHWQPSYLNWWSEMGPDNSTNYDVYLRTAVSVEANGWANFDYVKMPEYRWGIFLTPSEENKKITFGDHKGDDVWQEVPGEYRSTLRRIIVTQGDTEPASVEQQRHLGLTAPSLYDLRNLFQVNVEEGRHLWAMVYLLHAHFGRDGREEGEALLERRSGDADNPRILTAFNEKTPDWLSFFMFTFATDRDGKFQLASLAESAFDPLARTCKFMLTEEAHHLFVGEQGVSRIIQRTCEVMNQLKTDDPTKLRAAGVIDLPTLQKYLNFHFSVTSDLYGAEISSNAATYYTTGLKGRFEEAKIADDHKLDHSEYEVMDVAGNKVLSRHVPALSALNERLRDDWVTDIQAGVNRWNRVPEKLGIDFRFVLPHKGFNRKIGMFADVHTAPDGRLLYEAEWTHQHKNWLPTEEDRLYVHSLMGSCLEAGKYANWISPPARGINNKPIDFEYVRFN</sequence>
<reference evidence="1" key="1">
    <citation type="submission" date="2021-04" db="EMBL/GenBank/DDBJ databases">
        <authorList>
            <person name="Hornung B."/>
        </authorList>
    </citation>
    <scope>NUCLEOTIDE SEQUENCE</scope>
    <source>
        <strain evidence="1">G5G6</strain>
    </source>
</reference>
<evidence type="ECO:0000313" key="1">
    <source>
        <dbReference type="EMBL" id="CAG4883909.1"/>
    </source>
</evidence>
<dbReference type="Proteomes" id="UP000742786">
    <property type="component" value="Unassembled WGS sequence"/>
</dbReference>
<dbReference type="InterPro" id="IPR017635">
    <property type="entry name" value="Benzoyl_CoA_Oase_BoxB"/>
</dbReference>
<dbReference type="Gene3D" id="1.10.620.20">
    <property type="entry name" value="Ribonucleotide Reductase, subunit A"/>
    <property type="match status" value="1"/>
</dbReference>